<feature type="domain" description="Mvd1 C-terminal" evidence="8">
    <location>
        <begin position="177"/>
        <end position="302"/>
    </location>
</feature>
<evidence type="ECO:0000256" key="1">
    <source>
        <dbReference type="ARBA" id="ARBA00008831"/>
    </source>
</evidence>
<keyword evidence="3" id="KW-0444">Lipid biosynthesis</keyword>
<dbReference type="PANTHER" id="PTHR10977:SF3">
    <property type="entry name" value="DIPHOSPHOMEVALONATE DECARBOXYLASE"/>
    <property type="match status" value="1"/>
</dbReference>
<dbReference type="InterPro" id="IPR029765">
    <property type="entry name" value="Mev_diP_decarb"/>
</dbReference>
<evidence type="ECO:0000256" key="3">
    <source>
        <dbReference type="ARBA" id="ARBA00022516"/>
    </source>
</evidence>
<keyword evidence="5" id="KW-0067">ATP-binding</keyword>
<dbReference type="GO" id="GO:0005829">
    <property type="term" value="C:cytosol"/>
    <property type="evidence" value="ECO:0007669"/>
    <property type="project" value="InterPro"/>
</dbReference>
<dbReference type="PANTHER" id="PTHR10977">
    <property type="entry name" value="DIPHOSPHOMEVALONATE DECARBOXYLASE"/>
    <property type="match status" value="1"/>
</dbReference>
<keyword evidence="4" id="KW-0547">Nucleotide-binding</keyword>
<dbReference type="EMBL" id="PEZI01000048">
    <property type="protein sequence ID" value="PIS14496.1"/>
    <property type="molecule type" value="Genomic_DNA"/>
</dbReference>
<dbReference type="InterPro" id="IPR005935">
    <property type="entry name" value="Mev_decarb"/>
</dbReference>
<dbReference type="InterPro" id="IPR053859">
    <property type="entry name" value="MVD-like_N"/>
</dbReference>
<keyword evidence="6" id="KW-0443">Lipid metabolism</keyword>
<dbReference type="NCBIfam" id="TIGR01240">
    <property type="entry name" value="mevDPdecarb"/>
    <property type="match status" value="1"/>
</dbReference>
<evidence type="ECO:0000256" key="2">
    <source>
        <dbReference type="ARBA" id="ARBA00012296"/>
    </source>
</evidence>
<evidence type="ECO:0000256" key="4">
    <source>
        <dbReference type="ARBA" id="ARBA00022741"/>
    </source>
</evidence>
<evidence type="ECO:0000313" key="10">
    <source>
        <dbReference type="EMBL" id="PIS14496.1"/>
    </source>
</evidence>
<protein>
    <recommendedName>
        <fullName evidence="2">diphosphomevalonate decarboxylase</fullName>
        <ecNumber evidence="2">4.1.1.33</ecNumber>
    </recommendedName>
</protein>
<dbReference type="SUPFAM" id="SSF54211">
    <property type="entry name" value="Ribosomal protein S5 domain 2-like"/>
    <property type="match status" value="1"/>
</dbReference>
<accession>A0A2H0WPC5</accession>
<dbReference type="GO" id="GO:0019287">
    <property type="term" value="P:isopentenyl diphosphate biosynthetic process, mevalonate pathway"/>
    <property type="evidence" value="ECO:0007669"/>
    <property type="project" value="InterPro"/>
</dbReference>
<evidence type="ECO:0000259" key="8">
    <source>
        <dbReference type="Pfam" id="PF18376"/>
    </source>
</evidence>
<keyword evidence="7" id="KW-0456">Lyase</keyword>
<dbReference type="Proteomes" id="UP000230775">
    <property type="component" value="Unassembled WGS sequence"/>
</dbReference>
<dbReference type="GO" id="GO:0004163">
    <property type="term" value="F:diphosphomevalonate decarboxylase activity"/>
    <property type="evidence" value="ECO:0007669"/>
    <property type="project" value="UniProtKB-EC"/>
</dbReference>
<organism evidence="10 11">
    <name type="scientific">Candidatus Shapirobacteria bacterium CG09_land_8_20_14_0_10_39_12</name>
    <dbReference type="NCBI Taxonomy" id="1974885"/>
    <lineage>
        <taxon>Bacteria</taxon>
        <taxon>Candidatus Shapironibacteriota</taxon>
    </lineage>
</organism>
<dbReference type="Pfam" id="PF18376">
    <property type="entry name" value="MDD_C"/>
    <property type="match status" value="1"/>
</dbReference>
<dbReference type="Pfam" id="PF22700">
    <property type="entry name" value="MVD-like_N"/>
    <property type="match status" value="1"/>
</dbReference>
<dbReference type="InterPro" id="IPR014721">
    <property type="entry name" value="Ribsml_uS5_D2-typ_fold_subgr"/>
</dbReference>
<dbReference type="PIRSF" id="PIRSF015950">
    <property type="entry name" value="Mev_P_decrbx"/>
    <property type="match status" value="1"/>
</dbReference>
<dbReference type="InterPro" id="IPR020568">
    <property type="entry name" value="Ribosomal_Su5_D2-typ_SF"/>
</dbReference>
<dbReference type="InterPro" id="IPR036554">
    <property type="entry name" value="GHMP_kinase_C_sf"/>
</dbReference>
<gene>
    <name evidence="10" type="primary">mvaD</name>
    <name evidence="10" type="ORF">COT64_02375</name>
</gene>
<evidence type="ECO:0000256" key="7">
    <source>
        <dbReference type="ARBA" id="ARBA00023239"/>
    </source>
</evidence>
<dbReference type="SUPFAM" id="SSF55060">
    <property type="entry name" value="GHMP Kinase, C-terminal domain"/>
    <property type="match status" value="1"/>
</dbReference>
<evidence type="ECO:0000259" key="9">
    <source>
        <dbReference type="Pfam" id="PF22700"/>
    </source>
</evidence>
<dbReference type="Gene3D" id="3.30.70.890">
    <property type="entry name" value="GHMP kinase, C-terminal domain"/>
    <property type="match status" value="1"/>
</dbReference>
<dbReference type="Gene3D" id="3.30.230.10">
    <property type="match status" value="1"/>
</dbReference>
<dbReference type="EC" id="4.1.1.33" evidence="2"/>
<name>A0A2H0WPC5_9BACT</name>
<proteinExistence type="inferred from homology"/>
<evidence type="ECO:0000313" key="11">
    <source>
        <dbReference type="Proteomes" id="UP000230775"/>
    </source>
</evidence>
<dbReference type="GO" id="GO:0005524">
    <property type="term" value="F:ATP binding"/>
    <property type="evidence" value="ECO:0007669"/>
    <property type="project" value="UniProtKB-KW"/>
</dbReference>
<evidence type="ECO:0000256" key="6">
    <source>
        <dbReference type="ARBA" id="ARBA00023098"/>
    </source>
</evidence>
<comment type="similarity">
    <text evidence="1">Belongs to the diphosphomevalonate decarboxylase family.</text>
</comment>
<dbReference type="AlphaFoldDB" id="A0A2H0WPC5"/>
<dbReference type="FunFam" id="3.30.230.10:FF:000072">
    <property type="entry name" value="Diphosphomevalonate decarboxylase"/>
    <property type="match status" value="1"/>
</dbReference>
<reference evidence="11" key="1">
    <citation type="submission" date="2017-09" db="EMBL/GenBank/DDBJ databases">
        <title>Depth-based differentiation of microbial function through sediment-hosted aquifers and enrichment of novel symbionts in the deep terrestrial subsurface.</title>
        <authorList>
            <person name="Probst A.J."/>
            <person name="Ladd B."/>
            <person name="Jarett J.K."/>
            <person name="Geller-Mcgrath D.E."/>
            <person name="Sieber C.M.K."/>
            <person name="Emerson J.B."/>
            <person name="Anantharaman K."/>
            <person name="Thomas B.C."/>
            <person name="Malmstrom R."/>
            <person name="Stieglmeier M."/>
            <person name="Klingl A."/>
            <person name="Woyke T."/>
            <person name="Ryan C.M."/>
            <person name="Banfield J.F."/>
        </authorList>
    </citation>
    <scope>NUCLEOTIDE SEQUENCE [LARGE SCALE GENOMIC DNA]</scope>
</reference>
<feature type="domain" description="Diphosphomevalonate decarboxylase-like N-terminal" evidence="9">
    <location>
        <begin position="8"/>
        <end position="163"/>
    </location>
</feature>
<dbReference type="InterPro" id="IPR041431">
    <property type="entry name" value="Mvd1_C"/>
</dbReference>
<comment type="caution">
    <text evidence="10">The sequence shown here is derived from an EMBL/GenBank/DDBJ whole genome shotgun (WGS) entry which is preliminary data.</text>
</comment>
<sequence length="327" mass="36127">MSKVTAKAPANIAFIKYWGKKDEALRLPLNSSLSMNLSHVFTLTTVDFLSDLAEDEIEMGGEKLVGEEAERIIEHLERVRKLASIKLKAKVKTKNNFPKGTGIASSASGFAALTLASTKAAGLNLSEKKLSILARLGSGSACRSIPDGFVEWLKGNSHQTSYAHSLYPPDYWDLVDIIAVVTKKGKKVSSAEGHGRAESSLFLSARVRAMGAKVRLLKKTFKEKNFTKLGEIIEEETLNMHAVMMTSKPSIIYWLPKTIQLMLAIRQWRQEGLESYFTIDAGATVHIICLKKDAGKIKEKVLRLRGIDRVIVNYPASGAKLVKSYLF</sequence>
<evidence type="ECO:0000256" key="5">
    <source>
        <dbReference type="ARBA" id="ARBA00022840"/>
    </source>
</evidence>